<evidence type="ECO:0000259" key="13">
    <source>
        <dbReference type="PROSITE" id="PS50052"/>
    </source>
</evidence>
<dbReference type="InterPro" id="IPR008145">
    <property type="entry name" value="GK/Ca_channel_bsu"/>
</dbReference>
<evidence type="ECO:0000256" key="8">
    <source>
        <dbReference type="ARBA" id="ARBA00022741"/>
    </source>
</evidence>
<dbReference type="PANTHER" id="PTHR23117">
    <property type="entry name" value="GUANYLATE KINASE-RELATED"/>
    <property type="match status" value="1"/>
</dbReference>
<evidence type="ECO:0000256" key="4">
    <source>
        <dbReference type="ARBA" id="ARBA00012961"/>
    </source>
</evidence>
<dbReference type="GO" id="GO:0004385">
    <property type="term" value="F:GMP kinase activity"/>
    <property type="evidence" value="ECO:0007669"/>
    <property type="project" value="UniProtKB-EC"/>
</dbReference>
<evidence type="ECO:0000256" key="2">
    <source>
        <dbReference type="ARBA" id="ARBA00004496"/>
    </source>
</evidence>
<name>A0A1P8W966_9PLAN</name>
<evidence type="ECO:0000256" key="1">
    <source>
        <dbReference type="ARBA" id="ARBA00003531"/>
    </source>
</evidence>
<keyword evidence="6" id="KW-0963">Cytoplasm</keyword>
<keyword evidence="8" id="KW-0547">Nucleotide-binding</keyword>
<dbReference type="InterPro" id="IPR008144">
    <property type="entry name" value="Guanylate_kin-like_dom"/>
</dbReference>
<dbReference type="GO" id="GO:0005829">
    <property type="term" value="C:cytosol"/>
    <property type="evidence" value="ECO:0007669"/>
    <property type="project" value="TreeGrafter"/>
</dbReference>
<dbReference type="Gene3D" id="3.40.50.300">
    <property type="entry name" value="P-loop containing nucleotide triphosphate hydrolases"/>
    <property type="match status" value="1"/>
</dbReference>
<dbReference type="EC" id="2.7.4.8" evidence="4"/>
<dbReference type="SMART" id="SM00072">
    <property type="entry name" value="GuKc"/>
    <property type="match status" value="1"/>
</dbReference>
<evidence type="ECO:0000256" key="12">
    <source>
        <dbReference type="ARBA" id="ARBA00048594"/>
    </source>
</evidence>
<dbReference type="STRING" id="1891926.Fuma_00184"/>
<comment type="similarity">
    <text evidence="3">Belongs to the guanylate kinase family.</text>
</comment>
<dbReference type="KEGG" id="fmr:Fuma_00184"/>
<comment type="catalytic activity">
    <reaction evidence="12">
        <text>GMP + ATP = GDP + ADP</text>
        <dbReference type="Rhea" id="RHEA:20780"/>
        <dbReference type="ChEBI" id="CHEBI:30616"/>
        <dbReference type="ChEBI" id="CHEBI:58115"/>
        <dbReference type="ChEBI" id="CHEBI:58189"/>
        <dbReference type="ChEBI" id="CHEBI:456216"/>
        <dbReference type="EC" id="2.7.4.8"/>
    </reaction>
</comment>
<reference evidence="14 15" key="1">
    <citation type="journal article" date="2016" name="Front. Microbiol.">
        <title>Fuerstia marisgermanicae gen. nov., sp. nov., an Unusual Member of the Phylum Planctomycetes from the German Wadden Sea.</title>
        <authorList>
            <person name="Kohn T."/>
            <person name="Heuer A."/>
            <person name="Jogler M."/>
            <person name="Vollmers J."/>
            <person name="Boedeker C."/>
            <person name="Bunk B."/>
            <person name="Rast P."/>
            <person name="Borchert D."/>
            <person name="Glockner I."/>
            <person name="Freese H.M."/>
            <person name="Klenk H.P."/>
            <person name="Overmann J."/>
            <person name="Kaster A.K."/>
            <person name="Rohde M."/>
            <person name="Wiegand S."/>
            <person name="Jogler C."/>
        </authorList>
    </citation>
    <scope>NUCLEOTIDE SEQUENCE [LARGE SCALE GENOMIC DNA]</scope>
    <source>
        <strain evidence="14 15">NH11</strain>
    </source>
</reference>
<evidence type="ECO:0000256" key="9">
    <source>
        <dbReference type="ARBA" id="ARBA00022777"/>
    </source>
</evidence>
<keyword evidence="7 14" id="KW-0808">Transferase</keyword>
<evidence type="ECO:0000313" key="14">
    <source>
        <dbReference type="EMBL" id="APZ90604.1"/>
    </source>
</evidence>
<dbReference type="InterPro" id="IPR017665">
    <property type="entry name" value="Guanylate_kinase"/>
</dbReference>
<evidence type="ECO:0000256" key="7">
    <source>
        <dbReference type="ARBA" id="ARBA00022679"/>
    </source>
</evidence>
<dbReference type="EMBL" id="CP017641">
    <property type="protein sequence ID" value="APZ90604.1"/>
    <property type="molecule type" value="Genomic_DNA"/>
</dbReference>
<evidence type="ECO:0000256" key="5">
    <source>
        <dbReference type="ARBA" id="ARBA00016296"/>
    </source>
</evidence>
<dbReference type="Gene3D" id="3.30.63.10">
    <property type="entry name" value="Guanylate Kinase phosphate binding domain"/>
    <property type="match status" value="1"/>
</dbReference>
<keyword evidence="15" id="KW-1185">Reference proteome</keyword>
<dbReference type="Pfam" id="PF00625">
    <property type="entry name" value="Guanylate_kin"/>
    <property type="match status" value="1"/>
</dbReference>
<organism evidence="14 15">
    <name type="scientific">Fuerstiella marisgermanici</name>
    <dbReference type="NCBI Taxonomy" id="1891926"/>
    <lineage>
        <taxon>Bacteria</taxon>
        <taxon>Pseudomonadati</taxon>
        <taxon>Planctomycetota</taxon>
        <taxon>Planctomycetia</taxon>
        <taxon>Planctomycetales</taxon>
        <taxon>Planctomycetaceae</taxon>
        <taxon>Fuerstiella</taxon>
    </lineage>
</organism>
<gene>
    <name evidence="14" type="primary">gmk</name>
    <name evidence="14" type="ORF">Fuma_00184</name>
</gene>
<evidence type="ECO:0000313" key="15">
    <source>
        <dbReference type="Proteomes" id="UP000187735"/>
    </source>
</evidence>
<accession>A0A1P8W966</accession>
<proteinExistence type="inferred from homology"/>
<feature type="domain" description="Guanylate kinase-like" evidence="13">
    <location>
        <begin position="1"/>
        <end position="161"/>
    </location>
</feature>
<protein>
    <recommendedName>
        <fullName evidence="5">Guanylate kinase</fullName>
        <ecNumber evidence="4">2.7.4.8</ecNumber>
    </recommendedName>
    <alternativeName>
        <fullName evidence="11">GMP kinase</fullName>
    </alternativeName>
</protein>
<dbReference type="PROSITE" id="PS00856">
    <property type="entry name" value="GUANYLATE_KINASE_1"/>
    <property type="match status" value="1"/>
</dbReference>
<keyword evidence="9 14" id="KW-0418">Kinase</keyword>
<dbReference type="SUPFAM" id="SSF52540">
    <property type="entry name" value="P-loop containing nucleoside triphosphate hydrolases"/>
    <property type="match status" value="1"/>
</dbReference>
<keyword evidence="10" id="KW-0067">ATP-binding</keyword>
<sequence length="169" mass="19329">MAESPVRLLKAVSATTRKPRPGEIEGGDYYFLSDAEFRQRLAEDAFLEHAEVFSSGFLYGTLKSEIRRAREAEAWAFLEIDVEGALNVMQQYPDAVTIFLKTPSPEEFERRLRARGTESEQIIQKRLATAAKELQFTDRYRHIVVNDKLDRAVAEICKILKSEETNENA</sequence>
<evidence type="ECO:0000256" key="6">
    <source>
        <dbReference type="ARBA" id="ARBA00022490"/>
    </source>
</evidence>
<dbReference type="Proteomes" id="UP000187735">
    <property type="component" value="Chromosome"/>
</dbReference>
<comment type="function">
    <text evidence="1">Essential for recycling GMP and indirectly, cGMP.</text>
</comment>
<dbReference type="PANTHER" id="PTHR23117:SF13">
    <property type="entry name" value="GUANYLATE KINASE"/>
    <property type="match status" value="1"/>
</dbReference>
<dbReference type="CDD" id="cd00071">
    <property type="entry name" value="GMPK"/>
    <property type="match status" value="1"/>
</dbReference>
<evidence type="ECO:0000256" key="10">
    <source>
        <dbReference type="ARBA" id="ARBA00022840"/>
    </source>
</evidence>
<evidence type="ECO:0000256" key="11">
    <source>
        <dbReference type="ARBA" id="ARBA00030128"/>
    </source>
</evidence>
<dbReference type="InterPro" id="IPR020590">
    <property type="entry name" value="Guanylate_kinase_CS"/>
</dbReference>
<evidence type="ECO:0000256" key="3">
    <source>
        <dbReference type="ARBA" id="ARBA00005790"/>
    </source>
</evidence>
<comment type="subcellular location">
    <subcellularLocation>
        <location evidence="2">Cytoplasm</location>
    </subcellularLocation>
</comment>
<dbReference type="AlphaFoldDB" id="A0A1P8W966"/>
<dbReference type="FunFam" id="3.30.63.10:FF:000005">
    <property type="entry name" value="Guanylate kinase"/>
    <property type="match status" value="1"/>
</dbReference>
<dbReference type="GO" id="GO:0005524">
    <property type="term" value="F:ATP binding"/>
    <property type="evidence" value="ECO:0007669"/>
    <property type="project" value="UniProtKB-KW"/>
</dbReference>
<dbReference type="InterPro" id="IPR027417">
    <property type="entry name" value="P-loop_NTPase"/>
</dbReference>
<dbReference type="PROSITE" id="PS50052">
    <property type="entry name" value="GUANYLATE_KINASE_2"/>
    <property type="match status" value="1"/>
</dbReference>
<dbReference type="NCBIfam" id="TIGR03263">
    <property type="entry name" value="guanyl_kin"/>
    <property type="match status" value="1"/>
</dbReference>